<reference evidence="2" key="1">
    <citation type="submission" date="2011-10" db="EMBL/GenBank/DDBJ databases">
        <title>The complete genome of chromosome of Thermovirga lienii DSM 17291.</title>
        <authorList>
            <consortium name="US DOE Joint Genome Institute (JGI-PGF)"/>
            <person name="Lucas S."/>
            <person name="Copeland A."/>
            <person name="Lapidus A."/>
            <person name="Glavina del Rio T."/>
            <person name="Dalin E."/>
            <person name="Tice H."/>
            <person name="Bruce D."/>
            <person name="Goodwin L."/>
            <person name="Pitluck S."/>
            <person name="Peters L."/>
            <person name="Mikhailova N."/>
            <person name="Saunders E."/>
            <person name="Kyrpides N."/>
            <person name="Mavromatis K."/>
            <person name="Ivanova N."/>
            <person name="Last F.I."/>
            <person name="Brettin T."/>
            <person name="Detter J.C."/>
            <person name="Han C."/>
            <person name="Larimer F."/>
            <person name="Land M."/>
            <person name="Hauser L."/>
            <person name="Markowitz V."/>
            <person name="Cheng J.-F."/>
            <person name="Hugenholtz P."/>
            <person name="Woyke T."/>
            <person name="Wu D."/>
            <person name="Spring S."/>
            <person name="Schroeder M."/>
            <person name="Brambilla E.-M."/>
            <person name="Klenk H.-P."/>
            <person name="Eisen J.A."/>
        </authorList>
    </citation>
    <scope>NUCLEOTIDE SEQUENCE [LARGE SCALE GENOMIC DNA]</scope>
    <source>
        <strain evidence="2">ATCC BAA-1197 / DSM 17291 / Cas60314</strain>
    </source>
</reference>
<dbReference type="Proteomes" id="UP000005868">
    <property type="component" value="Chromosome"/>
</dbReference>
<sequence length="162" mass="19716">MEIDNLITYGWALWCPIAGQLWDWGIDLKDEESRFVFEKSWFFIDYDKEDLWEHMEINDFAPHVEFYKKFVCIYAAQWPPLHVWIGAALRLLFVVPEMDHGYVVRMNNYQTEKIKVKLNEVIKEKLFSKWEELDHGSFFKRVNKCQFCFLRDLCWFLQEVSI</sequence>
<proteinExistence type="predicted"/>
<dbReference type="EMBL" id="CP003096">
    <property type="protein sequence ID" value="AER65985.1"/>
    <property type="molecule type" value="Genomic_DNA"/>
</dbReference>
<organism evidence="1 2">
    <name type="scientific">Thermovirga lienii (strain ATCC BAA-1197 / DSM 17291 / Cas60314)</name>
    <dbReference type="NCBI Taxonomy" id="580340"/>
    <lineage>
        <taxon>Bacteria</taxon>
        <taxon>Thermotogati</taxon>
        <taxon>Synergistota</taxon>
        <taxon>Synergistia</taxon>
        <taxon>Synergistales</taxon>
        <taxon>Thermovirgaceae</taxon>
        <taxon>Thermovirga</taxon>
    </lineage>
</organism>
<accession>G7V6M6</accession>
<gene>
    <name evidence="1" type="ordered locus">Tlie_0244</name>
</gene>
<evidence type="ECO:0000313" key="1">
    <source>
        <dbReference type="EMBL" id="AER65985.1"/>
    </source>
</evidence>
<dbReference type="STRING" id="580340.Tlie_0244"/>
<reference evidence="1 2" key="2">
    <citation type="journal article" date="2012" name="Stand. Genomic Sci.">
        <title>Genome sequence of the moderately thermophilic, amino-acid-degrading and sulfur-reducing bacterium Thermovirga lienii type strain (Cas60314(T)).</title>
        <authorList>
            <person name="Goker M."/>
            <person name="Saunders E."/>
            <person name="Lapidus A."/>
            <person name="Nolan M."/>
            <person name="Lucas S."/>
            <person name="Hammon N."/>
            <person name="Deshpande S."/>
            <person name="Cheng J.F."/>
            <person name="Han C."/>
            <person name="Tapia R."/>
            <person name="Goodwin L.A."/>
            <person name="Pitluck S."/>
            <person name="Liolios K."/>
            <person name="Mavromatis K."/>
            <person name="Pagani I."/>
            <person name="Ivanova N."/>
            <person name="Mikhailova N."/>
            <person name="Pati A."/>
            <person name="Chen A."/>
            <person name="Palaniappan K."/>
            <person name="Land M."/>
            <person name="Chang Y.J."/>
            <person name="Jeffries C.D."/>
            <person name="Brambilla E.M."/>
            <person name="Rohde M."/>
            <person name="Spring S."/>
            <person name="Detter J.C."/>
            <person name="Woyke T."/>
            <person name="Bristow J."/>
            <person name="Eisen J.A."/>
            <person name="Markowitz V."/>
            <person name="Hugenholtz P."/>
            <person name="Kyrpides N.C."/>
            <person name="Klenk H.P."/>
        </authorList>
    </citation>
    <scope>NUCLEOTIDE SEQUENCE [LARGE SCALE GENOMIC DNA]</scope>
    <source>
        <strain evidence="2">ATCC BAA-1197 / DSM 17291 / Cas60314</strain>
    </source>
</reference>
<name>G7V6M6_THELD</name>
<dbReference type="KEGG" id="tli:Tlie_0244"/>
<dbReference type="HOGENOM" id="CLU_1634590_0_0_0"/>
<dbReference type="AlphaFoldDB" id="G7V6M6"/>
<protein>
    <submittedName>
        <fullName evidence="1">Uncharacterized protein</fullName>
    </submittedName>
</protein>
<keyword evidence="2" id="KW-1185">Reference proteome</keyword>
<evidence type="ECO:0000313" key="2">
    <source>
        <dbReference type="Proteomes" id="UP000005868"/>
    </source>
</evidence>